<dbReference type="CDD" id="cd00158">
    <property type="entry name" value="RHOD"/>
    <property type="match status" value="1"/>
</dbReference>
<keyword evidence="4" id="KW-0067">ATP-binding</keyword>
<evidence type="ECO:0000256" key="1">
    <source>
        <dbReference type="ARBA" id="ARBA00009919"/>
    </source>
</evidence>
<comment type="subunit">
    <text evidence="7">Homodimer. Forms a stable heterotetrameric complex of 2 MoeB and 2 MoaD during adenylation of MoaD.</text>
</comment>
<comment type="function">
    <text evidence="6">Catalyzes the adenylation by ATP of the carboxyl group of the C-terminal glycine of sulfur carrier protein MoaD.</text>
</comment>
<gene>
    <name evidence="14" type="ORF">GCM10007422_15350</name>
    <name evidence="15" type="ORF">GGQ60_000370</name>
</gene>
<name>A0A7W6K741_9SPHI</name>
<evidence type="ECO:0000256" key="10">
    <source>
        <dbReference type="ARBA" id="ARBA00075110"/>
    </source>
</evidence>
<dbReference type="CDD" id="cd00757">
    <property type="entry name" value="ThiF_MoeB_HesA_family"/>
    <property type="match status" value="1"/>
</dbReference>
<evidence type="ECO:0000313" key="15">
    <source>
        <dbReference type="EMBL" id="MBB4106410.1"/>
    </source>
</evidence>
<dbReference type="GO" id="GO:0008146">
    <property type="term" value="F:sulfotransferase activity"/>
    <property type="evidence" value="ECO:0007669"/>
    <property type="project" value="TreeGrafter"/>
</dbReference>
<evidence type="ECO:0000256" key="11">
    <source>
        <dbReference type="ARBA" id="ARBA00075328"/>
    </source>
</evidence>
<organism evidence="15 16">
    <name type="scientific">Pedobacter zeae</name>
    <dbReference type="NCBI Taxonomy" id="1737356"/>
    <lineage>
        <taxon>Bacteria</taxon>
        <taxon>Pseudomonadati</taxon>
        <taxon>Bacteroidota</taxon>
        <taxon>Sphingobacteriia</taxon>
        <taxon>Sphingobacteriales</taxon>
        <taxon>Sphingobacteriaceae</taxon>
        <taxon>Pedobacter</taxon>
    </lineage>
</organism>
<proteinExistence type="inferred from homology"/>
<dbReference type="InterPro" id="IPR045886">
    <property type="entry name" value="ThiF/MoeB/HesA"/>
</dbReference>
<dbReference type="Proteomes" id="UP000642938">
    <property type="component" value="Unassembled WGS sequence"/>
</dbReference>
<evidence type="ECO:0000256" key="5">
    <source>
        <dbReference type="ARBA" id="ARBA00052218"/>
    </source>
</evidence>
<dbReference type="FunFam" id="3.40.50.720:FF:000033">
    <property type="entry name" value="Adenylyltransferase and sulfurtransferase MOCS3"/>
    <property type="match status" value="1"/>
</dbReference>
<comment type="catalytic activity">
    <reaction evidence="5">
        <text>[molybdopterin-synthase sulfur-carrier protein]-C-terminal Gly-Gly + ATP + H(+) = [molybdopterin-synthase sulfur-carrier protein]-C-terminal Gly-Gly-AMP + diphosphate</text>
        <dbReference type="Rhea" id="RHEA:43616"/>
        <dbReference type="Rhea" id="RHEA-COMP:12159"/>
        <dbReference type="Rhea" id="RHEA-COMP:12202"/>
        <dbReference type="ChEBI" id="CHEBI:15378"/>
        <dbReference type="ChEBI" id="CHEBI:30616"/>
        <dbReference type="ChEBI" id="CHEBI:33019"/>
        <dbReference type="ChEBI" id="CHEBI:90618"/>
        <dbReference type="ChEBI" id="CHEBI:90778"/>
        <dbReference type="EC" id="2.7.7.80"/>
    </reaction>
</comment>
<dbReference type="Proteomes" id="UP000532273">
    <property type="component" value="Unassembled WGS sequence"/>
</dbReference>
<comment type="similarity">
    <text evidence="1">Belongs to the HesA/MoeB/ThiF family.</text>
</comment>
<dbReference type="Gene3D" id="3.40.250.10">
    <property type="entry name" value="Rhodanese-like domain"/>
    <property type="match status" value="1"/>
</dbReference>
<dbReference type="InterPro" id="IPR000594">
    <property type="entry name" value="ThiF_NAD_FAD-bd"/>
</dbReference>
<dbReference type="InterPro" id="IPR035985">
    <property type="entry name" value="Ubiquitin-activating_enz"/>
</dbReference>
<dbReference type="EMBL" id="JACIEF010000001">
    <property type="protein sequence ID" value="MBB4106410.1"/>
    <property type="molecule type" value="Genomic_DNA"/>
</dbReference>
<evidence type="ECO:0000259" key="13">
    <source>
        <dbReference type="PROSITE" id="PS50206"/>
    </source>
</evidence>
<dbReference type="GO" id="GO:0005829">
    <property type="term" value="C:cytosol"/>
    <property type="evidence" value="ECO:0007669"/>
    <property type="project" value="TreeGrafter"/>
</dbReference>
<dbReference type="Pfam" id="PF00899">
    <property type="entry name" value="ThiF"/>
    <property type="match status" value="1"/>
</dbReference>
<accession>A0A7W6K741</accession>
<evidence type="ECO:0000313" key="14">
    <source>
        <dbReference type="EMBL" id="GGH01519.1"/>
    </source>
</evidence>
<dbReference type="AlphaFoldDB" id="A0A7W6K741"/>
<reference evidence="14" key="1">
    <citation type="journal article" date="2014" name="Int. J. Syst. Evol. Microbiol.">
        <title>Complete genome of a new Firmicutes species belonging to the dominant human colonic microbiota ('Ruminococcus bicirculans') reveals two chromosomes and a selective capacity to utilize plant glucans.</title>
        <authorList>
            <consortium name="NISC Comparative Sequencing Program"/>
            <person name="Wegmann U."/>
            <person name="Louis P."/>
            <person name="Goesmann A."/>
            <person name="Henrissat B."/>
            <person name="Duncan S.H."/>
            <person name="Flint H.J."/>
        </authorList>
    </citation>
    <scope>NUCLEOTIDE SEQUENCE</scope>
    <source>
        <strain evidence="14">CGMCC 1.15287</strain>
    </source>
</reference>
<dbReference type="InterPro" id="IPR036873">
    <property type="entry name" value="Rhodanese-like_dom_sf"/>
</dbReference>
<evidence type="ECO:0000256" key="2">
    <source>
        <dbReference type="ARBA" id="ARBA00022679"/>
    </source>
</evidence>
<dbReference type="PROSITE" id="PS50206">
    <property type="entry name" value="RHODANESE_3"/>
    <property type="match status" value="1"/>
</dbReference>
<dbReference type="GO" id="GO:0008641">
    <property type="term" value="F:ubiquitin-like modifier activating enzyme activity"/>
    <property type="evidence" value="ECO:0007669"/>
    <property type="project" value="InterPro"/>
</dbReference>
<comment type="caution">
    <text evidence="15">The sequence shown here is derived from an EMBL/GenBank/DDBJ whole genome shotgun (WGS) entry which is preliminary data.</text>
</comment>
<evidence type="ECO:0000256" key="9">
    <source>
        <dbReference type="ARBA" id="ARBA00073635"/>
    </source>
</evidence>
<reference evidence="17" key="2">
    <citation type="journal article" date="2019" name="Int. J. Syst. Evol. Microbiol.">
        <title>The Global Catalogue of Microorganisms (GCM) 10K type strain sequencing project: providing services to taxonomists for standard genome sequencing and annotation.</title>
        <authorList>
            <consortium name="The Broad Institute Genomics Platform"/>
            <consortium name="The Broad Institute Genome Sequencing Center for Infectious Disease"/>
            <person name="Wu L."/>
            <person name="Ma J."/>
        </authorList>
    </citation>
    <scope>NUCLEOTIDE SEQUENCE [LARGE SCALE GENOMIC DNA]</scope>
    <source>
        <strain evidence="17">CGMCC 1.15287</strain>
    </source>
</reference>
<dbReference type="Gene3D" id="3.40.50.720">
    <property type="entry name" value="NAD(P)-binding Rossmann-like Domain"/>
    <property type="match status" value="1"/>
</dbReference>
<dbReference type="EC" id="2.7.7.80" evidence="8"/>
<evidence type="ECO:0000256" key="8">
    <source>
        <dbReference type="ARBA" id="ARBA00066884"/>
    </source>
</evidence>
<feature type="domain" description="Rhodanese" evidence="13">
    <location>
        <begin position="324"/>
        <end position="368"/>
    </location>
</feature>
<keyword evidence="3" id="KW-0547">Nucleotide-binding</keyword>
<evidence type="ECO:0000313" key="16">
    <source>
        <dbReference type="Proteomes" id="UP000532273"/>
    </source>
</evidence>
<evidence type="ECO:0000256" key="4">
    <source>
        <dbReference type="ARBA" id="ARBA00022840"/>
    </source>
</evidence>
<reference evidence="15 16" key="3">
    <citation type="submission" date="2020-08" db="EMBL/GenBank/DDBJ databases">
        <title>Genomic Encyclopedia of Type Strains, Phase IV (KMG-IV): sequencing the most valuable type-strain genomes for metagenomic binning, comparative biology and taxonomic classification.</title>
        <authorList>
            <person name="Goeker M."/>
        </authorList>
    </citation>
    <scope>NUCLEOTIDE SEQUENCE [LARGE SCALE GENOMIC DNA]</scope>
    <source>
        <strain evidence="15 16">DSM 100774</strain>
    </source>
</reference>
<evidence type="ECO:0000256" key="7">
    <source>
        <dbReference type="ARBA" id="ARBA00063809"/>
    </source>
</evidence>
<dbReference type="GO" id="GO:0061605">
    <property type="term" value="F:molybdopterin-synthase adenylyltransferase activity"/>
    <property type="evidence" value="ECO:0007669"/>
    <property type="project" value="UniProtKB-EC"/>
</dbReference>
<dbReference type="GO" id="GO:0004792">
    <property type="term" value="F:thiosulfate-cyanide sulfurtransferase activity"/>
    <property type="evidence" value="ECO:0007669"/>
    <property type="project" value="TreeGrafter"/>
</dbReference>
<dbReference type="GO" id="GO:0005524">
    <property type="term" value="F:ATP binding"/>
    <property type="evidence" value="ECO:0007669"/>
    <property type="project" value="UniProtKB-KW"/>
</dbReference>
<evidence type="ECO:0000313" key="17">
    <source>
        <dbReference type="Proteomes" id="UP000642938"/>
    </source>
</evidence>
<dbReference type="RefSeq" id="WP_183759684.1">
    <property type="nucleotide sequence ID" value="NZ_BMHZ01000002.1"/>
</dbReference>
<dbReference type="Pfam" id="PF00581">
    <property type="entry name" value="Rhodanese"/>
    <property type="match status" value="1"/>
</dbReference>
<keyword evidence="17" id="KW-1185">Reference proteome</keyword>
<dbReference type="InterPro" id="IPR001763">
    <property type="entry name" value="Rhodanese-like_dom"/>
</dbReference>
<dbReference type="SUPFAM" id="SSF69572">
    <property type="entry name" value="Activating enzymes of the ubiquitin-like proteins"/>
    <property type="match status" value="1"/>
</dbReference>
<evidence type="ECO:0000256" key="6">
    <source>
        <dbReference type="ARBA" id="ARBA00055169"/>
    </source>
</evidence>
<dbReference type="EMBL" id="BMHZ01000002">
    <property type="protein sequence ID" value="GGH01519.1"/>
    <property type="molecule type" value="Genomic_DNA"/>
</dbReference>
<dbReference type="PANTHER" id="PTHR10953">
    <property type="entry name" value="UBIQUITIN-ACTIVATING ENZYME E1"/>
    <property type="match status" value="1"/>
</dbReference>
<reference evidence="14" key="4">
    <citation type="submission" date="2024-05" db="EMBL/GenBank/DDBJ databases">
        <authorList>
            <person name="Sun Q."/>
            <person name="Zhou Y."/>
        </authorList>
    </citation>
    <scope>NUCLEOTIDE SEQUENCE</scope>
    <source>
        <strain evidence="14">CGMCC 1.15287</strain>
    </source>
</reference>
<keyword evidence="15" id="KW-0548">Nucleotidyltransferase</keyword>
<sequence length="370" mass="41058">MSAERYNRQIILKGFGEEAQQKLLRAKVLVIGAGGLGCPALQYLAAAGIGHIGIVDDDTISLSNLHRQILFTTADIGKLKAEVAGKRLQEMNPQIGIIRHPIRLQKNNILDILSRYDYILDGTDNFESRYLVNDACSLLNKPLIFAAVSSFEGQLAVFNAPDHSTLAPGTNYRDLFPEAPDKGEIPNCAENGVIGVLPGILGTMAAAETIKLITKIGQPLTNKILNYNLLTQEQYIINISHGNGYTLPKTVDDFLNMDYQDTSEAPQGYIEIDASELVKLQQLESTILIDVRERHEVPVLDKQIYTQVPMSEFAAFLNKDFYQKQVVLICQHGIRSVAAAEAMQEKYGDAKKIYSLKGGIVKWRDYFLKS</sequence>
<evidence type="ECO:0000256" key="12">
    <source>
        <dbReference type="ARBA" id="ARBA00078531"/>
    </source>
</evidence>
<keyword evidence="2 15" id="KW-0808">Transferase</keyword>
<dbReference type="PANTHER" id="PTHR10953:SF102">
    <property type="entry name" value="ADENYLYLTRANSFERASE AND SULFURTRANSFERASE MOCS3"/>
    <property type="match status" value="1"/>
</dbReference>
<evidence type="ECO:0000256" key="3">
    <source>
        <dbReference type="ARBA" id="ARBA00022741"/>
    </source>
</evidence>
<protein>
    <recommendedName>
        <fullName evidence="9">Molybdopterin-synthase adenylyltransferase</fullName>
        <ecNumber evidence="8">2.7.7.80</ecNumber>
    </recommendedName>
    <alternativeName>
        <fullName evidence="12">MoaD protein adenylase</fullName>
    </alternativeName>
    <alternativeName>
        <fullName evidence="10">Molybdopterin-converting factor subunit 1 adenylase</fullName>
    </alternativeName>
    <alternativeName>
        <fullName evidence="11">Sulfur carrier protein MoaD adenylyltransferase</fullName>
    </alternativeName>
</protein>